<dbReference type="InterPro" id="IPR036250">
    <property type="entry name" value="AcylCo_DH-like_C"/>
</dbReference>
<evidence type="ECO:0000259" key="9">
    <source>
        <dbReference type="Pfam" id="PF02770"/>
    </source>
</evidence>
<keyword evidence="6 7" id="KW-0560">Oxidoreductase</keyword>
<reference evidence="11 12" key="1">
    <citation type="submission" date="2019-10" db="EMBL/GenBank/DDBJ databases">
        <title>Draft Genome Assembly of Rhodococcus zopfii DSM44189.</title>
        <authorList>
            <person name="Sutton J.M."/>
            <person name="Akob D.M."/>
            <person name="Bushman T.J."/>
        </authorList>
    </citation>
    <scope>NUCLEOTIDE SEQUENCE [LARGE SCALE GENOMIC DNA]</scope>
    <source>
        <strain evidence="11 12">DSM 44189</strain>
    </source>
</reference>
<dbReference type="Pfam" id="PF00441">
    <property type="entry name" value="Acyl-CoA_dh_1"/>
    <property type="match status" value="1"/>
</dbReference>
<organism evidence="11 12">
    <name type="scientific">Rhodococcus zopfii</name>
    <dbReference type="NCBI Taxonomy" id="43772"/>
    <lineage>
        <taxon>Bacteria</taxon>
        <taxon>Bacillati</taxon>
        <taxon>Actinomycetota</taxon>
        <taxon>Actinomycetes</taxon>
        <taxon>Mycobacteriales</taxon>
        <taxon>Nocardiaceae</taxon>
        <taxon>Rhodococcus</taxon>
    </lineage>
</organism>
<evidence type="ECO:0000256" key="6">
    <source>
        <dbReference type="ARBA" id="ARBA00023002"/>
    </source>
</evidence>
<dbReference type="InterPro" id="IPR037069">
    <property type="entry name" value="AcylCoA_DH/ox_N_sf"/>
</dbReference>
<dbReference type="SUPFAM" id="SSF47203">
    <property type="entry name" value="Acyl-CoA dehydrogenase C-terminal domain-like"/>
    <property type="match status" value="1"/>
</dbReference>
<dbReference type="InterPro" id="IPR006091">
    <property type="entry name" value="Acyl-CoA_Oxase/DH_mid-dom"/>
</dbReference>
<evidence type="ECO:0000256" key="3">
    <source>
        <dbReference type="ARBA" id="ARBA00011738"/>
    </source>
</evidence>
<proteinExistence type="inferred from homology"/>
<evidence type="ECO:0000313" key="12">
    <source>
        <dbReference type="Proteomes" id="UP001275440"/>
    </source>
</evidence>
<evidence type="ECO:0000256" key="5">
    <source>
        <dbReference type="ARBA" id="ARBA00022827"/>
    </source>
</evidence>
<evidence type="ECO:0000256" key="1">
    <source>
        <dbReference type="ARBA" id="ARBA00001974"/>
    </source>
</evidence>
<dbReference type="EMBL" id="WBMO01000005">
    <property type="protein sequence ID" value="MDV2478220.1"/>
    <property type="molecule type" value="Genomic_DNA"/>
</dbReference>
<accession>A0ABU3WW83</accession>
<evidence type="ECO:0000259" key="8">
    <source>
        <dbReference type="Pfam" id="PF00441"/>
    </source>
</evidence>
<dbReference type="Gene3D" id="1.20.140.10">
    <property type="entry name" value="Butyryl-CoA Dehydrogenase, subunit A, domain 3"/>
    <property type="match status" value="1"/>
</dbReference>
<protein>
    <submittedName>
        <fullName evidence="11">Acyl-CoA dehydrogenase family protein</fullName>
    </submittedName>
</protein>
<dbReference type="InterPro" id="IPR006089">
    <property type="entry name" value="Acyl-CoA_DH_CS"/>
</dbReference>
<keyword evidence="5 7" id="KW-0274">FAD</keyword>
<keyword evidence="4 7" id="KW-0285">Flavoprotein</keyword>
<dbReference type="Pfam" id="PF02771">
    <property type="entry name" value="Acyl-CoA_dh_N"/>
    <property type="match status" value="1"/>
</dbReference>
<dbReference type="InterPro" id="IPR009075">
    <property type="entry name" value="AcylCo_DH/oxidase_C"/>
</dbReference>
<dbReference type="InterPro" id="IPR046373">
    <property type="entry name" value="Acyl-CoA_Oxase/DH_mid-dom_sf"/>
</dbReference>
<dbReference type="InterPro" id="IPR013786">
    <property type="entry name" value="AcylCoA_DH/ox_N"/>
</dbReference>
<keyword evidence="12" id="KW-1185">Reference proteome</keyword>
<sequence>MAVDLSYPDRVVELVAKTEEFIREVVLPVEDAHGGDIAAAGGDAARVELQKAAKDAGVFAPHVSVEYGGHGLGMVDRAPVFEAAGYSLFGPTALNIAAPDEGNMHMLAHIATDEQKQQFLAPLAAGDTRSGFAMTEPAPGAGADPNALRTRAEKVSGGWKINGHKHFITGADGAGFFIIMARTSGEPGQRGGATMFLAPADTPGLKVGRHIINTLDKSMIGGHCEVFFEDLFVPDSAVLGEVDQGFAYAQVRLGPARMTHVMRWLGAARRGHDIAVGYVAEREGFGSRLGDLGMIQKMIADNEIDIAATRALLVQACWALDGGSYAANETSIAKTFAAEAIFRIVDRSVQMCGGLGVSEDLPLARLSREVRPFRVYDDGPSEVHRWAIAKRTVGAARKAAAAKAAQS</sequence>
<dbReference type="Proteomes" id="UP001275440">
    <property type="component" value="Unassembled WGS sequence"/>
</dbReference>
<gene>
    <name evidence="11" type="ORF">F8M49_27535</name>
</gene>
<dbReference type="CDD" id="cd00567">
    <property type="entry name" value="ACAD"/>
    <property type="match status" value="1"/>
</dbReference>
<dbReference type="PANTHER" id="PTHR48083:SF13">
    <property type="entry name" value="ACYL-COA DEHYDROGENASE FAMILY MEMBER 11"/>
    <property type="match status" value="1"/>
</dbReference>
<dbReference type="Pfam" id="PF02770">
    <property type="entry name" value="Acyl-CoA_dh_M"/>
    <property type="match status" value="1"/>
</dbReference>
<evidence type="ECO:0000256" key="4">
    <source>
        <dbReference type="ARBA" id="ARBA00022630"/>
    </source>
</evidence>
<comment type="similarity">
    <text evidence="2 7">Belongs to the acyl-CoA dehydrogenase family.</text>
</comment>
<feature type="domain" description="Acyl-CoA oxidase/dehydrogenase middle" evidence="9">
    <location>
        <begin position="131"/>
        <end position="230"/>
    </location>
</feature>
<evidence type="ECO:0000313" key="11">
    <source>
        <dbReference type="EMBL" id="MDV2478220.1"/>
    </source>
</evidence>
<comment type="cofactor">
    <cofactor evidence="1 7">
        <name>FAD</name>
        <dbReference type="ChEBI" id="CHEBI:57692"/>
    </cofactor>
</comment>
<dbReference type="Gene3D" id="2.40.110.10">
    <property type="entry name" value="Butyryl-CoA Dehydrogenase, subunit A, domain 2"/>
    <property type="match status" value="1"/>
</dbReference>
<comment type="caution">
    <text evidence="11">The sequence shown here is derived from an EMBL/GenBank/DDBJ whole genome shotgun (WGS) entry which is preliminary data.</text>
</comment>
<comment type="subunit">
    <text evidence="3">Homodimer.</text>
</comment>
<dbReference type="PANTHER" id="PTHR48083">
    <property type="entry name" value="MEDIUM-CHAIN SPECIFIC ACYL-COA DEHYDROGENASE, MITOCHONDRIAL-RELATED"/>
    <property type="match status" value="1"/>
</dbReference>
<name>A0ABU3WW83_9NOCA</name>
<evidence type="ECO:0000259" key="10">
    <source>
        <dbReference type="Pfam" id="PF02771"/>
    </source>
</evidence>
<feature type="domain" description="Acyl-CoA dehydrogenase/oxidase N-terminal" evidence="10">
    <location>
        <begin position="14"/>
        <end position="127"/>
    </location>
</feature>
<dbReference type="Gene3D" id="1.10.540.10">
    <property type="entry name" value="Acyl-CoA dehydrogenase/oxidase, N-terminal domain"/>
    <property type="match status" value="1"/>
</dbReference>
<evidence type="ECO:0000256" key="2">
    <source>
        <dbReference type="ARBA" id="ARBA00009347"/>
    </source>
</evidence>
<evidence type="ECO:0000256" key="7">
    <source>
        <dbReference type="RuleBase" id="RU362125"/>
    </source>
</evidence>
<dbReference type="InterPro" id="IPR009100">
    <property type="entry name" value="AcylCoA_DH/oxidase_NM_dom_sf"/>
</dbReference>
<feature type="domain" description="Acyl-CoA dehydrogenase/oxidase C-terminal" evidence="8">
    <location>
        <begin position="243"/>
        <end position="391"/>
    </location>
</feature>
<dbReference type="InterPro" id="IPR050741">
    <property type="entry name" value="Acyl-CoA_dehydrogenase"/>
</dbReference>
<dbReference type="PROSITE" id="PS00073">
    <property type="entry name" value="ACYL_COA_DH_2"/>
    <property type="match status" value="1"/>
</dbReference>
<dbReference type="SUPFAM" id="SSF56645">
    <property type="entry name" value="Acyl-CoA dehydrogenase NM domain-like"/>
    <property type="match status" value="1"/>
</dbReference>